<evidence type="ECO:0000256" key="8">
    <source>
        <dbReference type="ARBA" id="ARBA00023136"/>
    </source>
</evidence>
<dbReference type="InterPro" id="IPR043926">
    <property type="entry name" value="ABCG_dom"/>
</dbReference>
<dbReference type="InterPro" id="IPR017871">
    <property type="entry name" value="ABC_transporter-like_CS"/>
</dbReference>
<keyword evidence="7 9" id="KW-1133">Transmembrane helix</keyword>
<keyword evidence="12" id="KW-1185">Reference proteome</keyword>
<evidence type="ECO:0000256" key="9">
    <source>
        <dbReference type="SAM" id="Phobius"/>
    </source>
</evidence>
<feature type="transmembrane region" description="Helical" evidence="9">
    <location>
        <begin position="419"/>
        <end position="447"/>
    </location>
</feature>
<evidence type="ECO:0000259" key="10">
    <source>
        <dbReference type="PROSITE" id="PS50893"/>
    </source>
</evidence>
<comment type="caution">
    <text evidence="11">The sequence shown here is derived from an EMBL/GenBank/DDBJ whole genome shotgun (WGS) entry which is preliminary data.</text>
</comment>
<evidence type="ECO:0000256" key="7">
    <source>
        <dbReference type="ARBA" id="ARBA00022989"/>
    </source>
</evidence>
<evidence type="ECO:0000256" key="5">
    <source>
        <dbReference type="ARBA" id="ARBA00022741"/>
    </source>
</evidence>
<evidence type="ECO:0000313" key="11">
    <source>
        <dbReference type="EMBL" id="KAL0134713.1"/>
    </source>
</evidence>
<evidence type="ECO:0000256" key="6">
    <source>
        <dbReference type="ARBA" id="ARBA00022840"/>
    </source>
</evidence>
<dbReference type="InterPro" id="IPR027417">
    <property type="entry name" value="P-loop_NTPase"/>
</dbReference>
<evidence type="ECO:0000256" key="2">
    <source>
        <dbReference type="ARBA" id="ARBA00005814"/>
    </source>
</evidence>
<evidence type="ECO:0000256" key="1">
    <source>
        <dbReference type="ARBA" id="ARBA00004141"/>
    </source>
</evidence>
<feature type="transmembrane region" description="Helical" evidence="9">
    <location>
        <begin position="486"/>
        <end position="508"/>
    </location>
</feature>
<dbReference type="SMART" id="SM00382">
    <property type="entry name" value="AAA"/>
    <property type="match status" value="1"/>
</dbReference>
<dbReference type="PROSITE" id="PS00211">
    <property type="entry name" value="ABC_TRANSPORTER_1"/>
    <property type="match status" value="1"/>
</dbReference>
<dbReference type="Proteomes" id="UP001430953">
    <property type="component" value="Unassembled WGS sequence"/>
</dbReference>
<organism evidence="11 12">
    <name type="scientific">Cardiocondyla obscurior</name>
    <dbReference type="NCBI Taxonomy" id="286306"/>
    <lineage>
        <taxon>Eukaryota</taxon>
        <taxon>Metazoa</taxon>
        <taxon>Ecdysozoa</taxon>
        <taxon>Arthropoda</taxon>
        <taxon>Hexapoda</taxon>
        <taxon>Insecta</taxon>
        <taxon>Pterygota</taxon>
        <taxon>Neoptera</taxon>
        <taxon>Endopterygota</taxon>
        <taxon>Hymenoptera</taxon>
        <taxon>Apocrita</taxon>
        <taxon>Aculeata</taxon>
        <taxon>Formicoidea</taxon>
        <taxon>Formicidae</taxon>
        <taxon>Myrmicinae</taxon>
        <taxon>Cardiocondyla</taxon>
    </lineage>
</organism>
<protein>
    <recommendedName>
        <fullName evidence="10">ABC transporter domain-containing protein</fullName>
    </recommendedName>
</protein>
<feature type="transmembrane region" description="Helical" evidence="9">
    <location>
        <begin position="378"/>
        <end position="399"/>
    </location>
</feature>
<dbReference type="InterPro" id="IPR003593">
    <property type="entry name" value="AAA+_ATPase"/>
</dbReference>
<dbReference type="GO" id="GO:0005524">
    <property type="term" value="F:ATP binding"/>
    <property type="evidence" value="ECO:0007669"/>
    <property type="project" value="UniProtKB-KW"/>
</dbReference>
<evidence type="ECO:0000256" key="4">
    <source>
        <dbReference type="ARBA" id="ARBA00022692"/>
    </source>
</evidence>
<evidence type="ECO:0000256" key="3">
    <source>
        <dbReference type="ARBA" id="ARBA00022448"/>
    </source>
</evidence>
<keyword evidence="4 9" id="KW-0812">Transmembrane</keyword>
<name>A0AAW2H5N7_9HYME</name>
<evidence type="ECO:0000313" key="12">
    <source>
        <dbReference type="Proteomes" id="UP001430953"/>
    </source>
</evidence>
<dbReference type="EMBL" id="JADYXP020000001">
    <property type="protein sequence ID" value="KAL0134713.1"/>
    <property type="molecule type" value="Genomic_DNA"/>
</dbReference>
<dbReference type="GO" id="GO:0140359">
    <property type="term" value="F:ABC-type transporter activity"/>
    <property type="evidence" value="ECO:0007669"/>
    <property type="project" value="InterPro"/>
</dbReference>
<dbReference type="GO" id="GO:0030659">
    <property type="term" value="C:cytoplasmic vesicle membrane"/>
    <property type="evidence" value="ECO:0007669"/>
    <property type="project" value="TreeGrafter"/>
</dbReference>
<feature type="transmembrane region" description="Helical" evidence="9">
    <location>
        <begin position="520"/>
        <end position="537"/>
    </location>
</feature>
<dbReference type="InterPro" id="IPR050352">
    <property type="entry name" value="ABCG_transporters"/>
</dbReference>
<dbReference type="Pfam" id="PF01061">
    <property type="entry name" value="ABC2_membrane"/>
    <property type="match status" value="1"/>
</dbReference>
<gene>
    <name evidence="11" type="ORF">PUN28_001472</name>
</gene>
<feature type="transmembrane region" description="Helical" evidence="9">
    <location>
        <begin position="570"/>
        <end position="590"/>
    </location>
</feature>
<dbReference type="Gene3D" id="3.40.50.300">
    <property type="entry name" value="P-loop containing nucleotide triphosphate hydrolases"/>
    <property type="match status" value="1"/>
</dbReference>
<proteinExistence type="inferred from homology"/>
<dbReference type="GO" id="GO:0005886">
    <property type="term" value="C:plasma membrane"/>
    <property type="evidence" value="ECO:0007669"/>
    <property type="project" value="TreeGrafter"/>
</dbReference>
<feature type="domain" description="ABC transporter" evidence="10">
    <location>
        <begin position="35"/>
        <end position="269"/>
    </location>
</feature>
<dbReference type="SUPFAM" id="SSF52540">
    <property type="entry name" value="P-loop containing nucleoside triphosphate hydrolases"/>
    <property type="match status" value="1"/>
</dbReference>
<feature type="transmembrane region" description="Helical" evidence="9">
    <location>
        <begin position="459"/>
        <end position="480"/>
    </location>
</feature>
<dbReference type="Pfam" id="PF19055">
    <property type="entry name" value="ABC2_membrane_7"/>
    <property type="match status" value="1"/>
</dbReference>
<dbReference type="InterPro" id="IPR013525">
    <property type="entry name" value="ABC2_TM"/>
</dbReference>
<feature type="transmembrane region" description="Helical" evidence="9">
    <location>
        <begin position="347"/>
        <end position="366"/>
    </location>
</feature>
<accession>A0AAW2H5N7</accession>
<dbReference type="PANTHER" id="PTHR48041">
    <property type="entry name" value="ABC TRANSPORTER G FAMILY MEMBER 28"/>
    <property type="match status" value="1"/>
</dbReference>
<dbReference type="PANTHER" id="PTHR48041:SF139">
    <property type="entry name" value="PROTEIN SCARLET"/>
    <property type="match status" value="1"/>
</dbReference>
<dbReference type="PROSITE" id="PS50893">
    <property type="entry name" value="ABC_TRANSPORTER_2"/>
    <property type="match status" value="1"/>
</dbReference>
<keyword evidence="6" id="KW-0067">ATP-binding</keyword>
<dbReference type="Pfam" id="PF00005">
    <property type="entry name" value="ABC_tran"/>
    <property type="match status" value="1"/>
</dbReference>
<comment type="similarity">
    <text evidence="2">Belongs to the ABC transporter superfamily. ABCG family. Eye pigment precursor importer (TC 3.A.1.204) subfamily.</text>
</comment>
<dbReference type="GO" id="GO:0016887">
    <property type="term" value="F:ATP hydrolysis activity"/>
    <property type="evidence" value="ECO:0007669"/>
    <property type="project" value="InterPro"/>
</dbReference>
<dbReference type="InterPro" id="IPR003439">
    <property type="entry name" value="ABC_transporter-like_ATP-bd"/>
</dbReference>
<comment type="subcellular location">
    <subcellularLocation>
        <location evidence="1">Membrane</location>
        <topology evidence="1">Multi-pass membrane protein</topology>
    </subcellularLocation>
</comment>
<keyword evidence="8 9" id="KW-0472">Membrane</keyword>
<keyword evidence="3" id="KW-0813">Transport</keyword>
<sequence length="603" mass="67533">MVRLTDSIQMSSQISQLFWENLIVTVPAKDECSKGKWCKFSRRKPVKVLNILKGVSGYAETSNMFAILGPSGAGKTTFLAALAKRLELTSGTVKINGHDVSRETMAAISSYILQFDVLPSALTPREHMSFMCALKIENSCNALRRRSLEEEFLRDLGLGECIDTMISELSGGERKRLLLAAELVTRPKIFFLDEPTTGLDTIAAMRVVESLKLIASRGSIVFCTIHQPGMTIYNMFSHVVLMADGRSVFFGTLKNATKFFESQEYRCPVNYDESEYYVNVLSRRSQADRNIELCRAFSRSPFSQIPAVENAPIFHASARKKSGWLAQLYWLLWRTFLRDTRTVFDNWIAWLSCVLSIVFVNIFYAGTDSSTQEGIQSARGVLYLTISEVIFTIAYSVVYELPAELVLYVRESAVYSSGPYYLATVLAQMPKATIKALLFAIALYVVLHTDFSPLDLGRYCLCTTAAAVCGIAYGMTISSWIADIDIVTTIMIPLDLLFLLTAGTFYNLRALPSYLAYLKYSSVFYYATEAISIAHWSEIGGIDCPADRGLPCLSNGTEVLTEYGYDERNFWWDMTGLLLLTISMNVVAYLGTRRRRTSGLIAY</sequence>
<dbReference type="AlphaFoldDB" id="A0AAW2H5N7"/>
<keyword evidence="5" id="KW-0547">Nucleotide-binding</keyword>
<reference evidence="11 12" key="1">
    <citation type="submission" date="2023-03" db="EMBL/GenBank/DDBJ databases">
        <title>High recombination rates correlate with genetic variation in Cardiocondyla obscurior ants.</title>
        <authorList>
            <person name="Errbii M."/>
        </authorList>
    </citation>
    <scope>NUCLEOTIDE SEQUENCE [LARGE SCALE GENOMIC DNA]</scope>
    <source>
        <strain evidence="11">Alpha-2009</strain>
        <tissue evidence="11">Whole body</tissue>
    </source>
</reference>